<feature type="non-terminal residue" evidence="1">
    <location>
        <position position="1"/>
    </location>
</feature>
<keyword evidence="2" id="KW-1185">Reference proteome</keyword>
<protein>
    <submittedName>
        <fullName evidence="1">Uncharacterized protein</fullName>
    </submittedName>
</protein>
<sequence>VKRGLLGDGTELKVLETNNGLQYVSEQFEEFYRLQGGKYGGYTLMETQFEVESSR</sequence>
<proteinExistence type="predicted"/>
<comment type="caution">
    <text evidence="1">The sequence shown here is derived from an EMBL/GenBank/DDBJ whole genome shotgun (WGS) entry which is preliminary data.</text>
</comment>
<evidence type="ECO:0000313" key="2">
    <source>
        <dbReference type="Proteomes" id="UP000265520"/>
    </source>
</evidence>
<dbReference type="AlphaFoldDB" id="A0A392VWL8"/>
<evidence type="ECO:0000313" key="1">
    <source>
        <dbReference type="EMBL" id="MCI92764.1"/>
    </source>
</evidence>
<accession>A0A392VWL8</accession>
<name>A0A392VWL8_9FABA</name>
<reference evidence="1 2" key="1">
    <citation type="journal article" date="2018" name="Front. Plant Sci.">
        <title>Red Clover (Trifolium pratense) and Zigzag Clover (T. medium) - A Picture of Genomic Similarities and Differences.</title>
        <authorList>
            <person name="Dluhosova J."/>
            <person name="Istvanek J."/>
            <person name="Nedelnik J."/>
            <person name="Repkova J."/>
        </authorList>
    </citation>
    <scope>NUCLEOTIDE SEQUENCE [LARGE SCALE GENOMIC DNA]</scope>
    <source>
        <strain evidence="2">cv. 10/8</strain>
        <tissue evidence="1">Leaf</tissue>
    </source>
</reference>
<dbReference type="EMBL" id="LXQA011309744">
    <property type="protein sequence ID" value="MCI92764.1"/>
    <property type="molecule type" value="Genomic_DNA"/>
</dbReference>
<organism evidence="1 2">
    <name type="scientific">Trifolium medium</name>
    <dbReference type="NCBI Taxonomy" id="97028"/>
    <lineage>
        <taxon>Eukaryota</taxon>
        <taxon>Viridiplantae</taxon>
        <taxon>Streptophyta</taxon>
        <taxon>Embryophyta</taxon>
        <taxon>Tracheophyta</taxon>
        <taxon>Spermatophyta</taxon>
        <taxon>Magnoliopsida</taxon>
        <taxon>eudicotyledons</taxon>
        <taxon>Gunneridae</taxon>
        <taxon>Pentapetalae</taxon>
        <taxon>rosids</taxon>
        <taxon>fabids</taxon>
        <taxon>Fabales</taxon>
        <taxon>Fabaceae</taxon>
        <taxon>Papilionoideae</taxon>
        <taxon>50 kb inversion clade</taxon>
        <taxon>NPAAA clade</taxon>
        <taxon>Hologalegina</taxon>
        <taxon>IRL clade</taxon>
        <taxon>Trifolieae</taxon>
        <taxon>Trifolium</taxon>
    </lineage>
</organism>
<dbReference type="Proteomes" id="UP000265520">
    <property type="component" value="Unassembled WGS sequence"/>
</dbReference>